<protein>
    <submittedName>
        <fullName evidence="2">Uncharacterized protein</fullName>
    </submittedName>
</protein>
<dbReference type="AlphaFoldDB" id="A0A1F7Z165"/>
<dbReference type="Proteomes" id="UP000178870">
    <property type="component" value="Unassembled WGS sequence"/>
</dbReference>
<dbReference type="EMBL" id="MGGP01000012">
    <property type="protein sequence ID" value="OGM32839.1"/>
    <property type="molecule type" value="Genomic_DNA"/>
</dbReference>
<feature type="transmembrane region" description="Helical" evidence="1">
    <location>
        <begin position="20"/>
        <end position="39"/>
    </location>
</feature>
<keyword evidence="1" id="KW-0472">Membrane</keyword>
<reference evidence="2 3" key="1">
    <citation type="journal article" date="2016" name="Nat. Commun.">
        <title>Thousands of microbial genomes shed light on interconnected biogeochemical processes in an aquifer system.</title>
        <authorList>
            <person name="Anantharaman K."/>
            <person name="Brown C.T."/>
            <person name="Hug L.A."/>
            <person name="Sharon I."/>
            <person name="Castelle C.J."/>
            <person name="Probst A.J."/>
            <person name="Thomas B.C."/>
            <person name="Singh A."/>
            <person name="Wilkins M.J."/>
            <person name="Karaoz U."/>
            <person name="Brodie E.L."/>
            <person name="Williams K.H."/>
            <person name="Hubbard S.S."/>
            <person name="Banfield J.F."/>
        </authorList>
    </citation>
    <scope>NUCLEOTIDE SEQUENCE [LARGE SCALE GENOMIC DNA]</scope>
</reference>
<keyword evidence="1" id="KW-0812">Transmembrane</keyword>
<comment type="caution">
    <text evidence="2">The sequence shown here is derived from an EMBL/GenBank/DDBJ whole genome shotgun (WGS) entry which is preliminary data.</text>
</comment>
<evidence type="ECO:0000313" key="3">
    <source>
        <dbReference type="Proteomes" id="UP000178870"/>
    </source>
</evidence>
<keyword evidence="1" id="KW-1133">Transmembrane helix</keyword>
<organism evidence="2 3">
    <name type="scientific">Candidatus Woesebacteria bacterium RIFCSPHIGHO2_01_FULL_44_21</name>
    <dbReference type="NCBI Taxonomy" id="1802503"/>
    <lineage>
        <taxon>Bacteria</taxon>
        <taxon>Candidatus Woeseibacteriota</taxon>
    </lineage>
</organism>
<name>A0A1F7Z165_9BACT</name>
<gene>
    <name evidence="2" type="ORF">A2803_05900</name>
</gene>
<evidence type="ECO:0000256" key="1">
    <source>
        <dbReference type="SAM" id="Phobius"/>
    </source>
</evidence>
<evidence type="ECO:0000313" key="2">
    <source>
        <dbReference type="EMBL" id="OGM32839.1"/>
    </source>
</evidence>
<sequence length="61" mass="6943">MSSEHIHIYKEGWRAHLRLVLFMLPGVVFILVLLLFLSFSSYQTQKAANSANPVQVLGTNR</sequence>
<proteinExistence type="predicted"/>
<accession>A0A1F7Z165</accession>